<dbReference type="Pfam" id="PF01425">
    <property type="entry name" value="Amidase"/>
    <property type="match status" value="1"/>
</dbReference>
<keyword evidence="4" id="KW-1185">Reference proteome</keyword>
<dbReference type="PANTHER" id="PTHR11895:SF7">
    <property type="entry name" value="GLUTAMYL-TRNA(GLN) AMIDOTRANSFERASE SUBUNIT A, MITOCHONDRIAL"/>
    <property type="match status" value="1"/>
</dbReference>
<evidence type="ECO:0000256" key="1">
    <source>
        <dbReference type="ARBA" id="ARBA00009199"/>
    </source>
</evidence>
<dbReference type="PROSITE" id="PS00571">
    <property type="entry name" value="AMIDASES"/>
    <property type="match status" value="1"/>
</dbReference>
<dbReference type="GO" id="GO:0003824">
    <property type="term" value="F:catalytic activity"/>
    <property type="evidence" value="ECO:0007669"/>
    <property type="project" value="InterPro"/>
</dbReference>
<protein>
    <submittedName>
        <fullName evidence="3">Amidase</fullName>
    </submittedName>
</protein>
<name>A0A969W842_9GAMM</name>
<dbReference type="InterPro" id="IPR023631">
    <property type="entry name" value="Amidase_dom"/>
</dbReference>
<dbReference type="PANTHER" id="PTHR11895">
    <property type="entry name" value="TRANSAMIDASE"/>
    <property type="match status" value="1"/>
</dbReference>
<evidence type="ECO:0000313" key="4">
    <source>
        <dbReference type="Proteomes" id="UP000653472"/>
    </source>
</evidence>
<organism evidence="3 4">
    <name type="scientific">Solimonas marina</name>
    <dbReference type="NCBI Taxonomy" id="2714601"/>
    <lineage>
        <taxon>Bacteria</taxon>
        <taxon>Pseudomonadati</taxon>
        <taxon>Pseudomonadota</taxon>
        <taxon>Gammaproteobacteria</taxon>
        <taxon>Nevskiales</taxon>
        <taxon>Nevskiaceae</taxon>
        <taxon>Solimonas</taxon>
    </lineage>
</organism>
<dbReference type="AlphaFoldDB" id="A0A969W842"/>
<dbReference type="Gene3D" id="3.90.1300.10">
    <property type="entry name" value="Amidase signature (AS) domain"/>
    <property type="match status" value="1"/>
</dbReference>
<feature type="domain" description="Amidase" evidence="2">
    <location>
        <begin position="27"/>
        <end position="483"/>
    </location>
</feature>
<dbReference type="InterPro" id="IPR036928">
    <property type="entry name" value="AS_sf"/>
</dbReference>
<proteinExistence type="inferred from homology"/>
<dbReference type="SUPFAM" id="SSF75304">
    <property type="entry name" value="Amidase signature (AS) enzymes"/>
    <property type="match status" value="1"/>
</dbReference>
<accession>A0A969W842</accession>
<reference evidence="3" key="1">
    <citation type="submission" date="2020-03" db="EMBL/GenBank/DDBJ databases">
        <title>Solimonas marina sp. nov., isolated from deep seawater of the Pacific Ocean.</title>
        <authorList>
            <person name="Liu X."/>
            <person name="Lai Q."/>
            <person name="Sun F."/>
            <person name="Gai Y."/>
            <person name="Li G."/>
            <person name="Shao Z."/>
        </authorList>
    </citation>
    <scope>NUCLEOTIDE SEQUENCE</scope>
    <source>
        <strain evidence="3">C16B3</strain>
    </source>
</reference>
<dbReference type="InterPro" id="IPR000120">
    <property type="entry name" value="Amidase"/>
</dbReference>
<dbReference type="InterPro" id="IPR020556">
    <property type="entry name" value="Amidase_CS"/>
</dbReference>
<dbReference type="Proteomes" id="UP000653472">
    <property type="component" value="Unassembled WGS sequence"/>
</dbReference>
<dbReference type="EMBL" id="JAAVXB010000002">
    <property type="protein sequence ID" value="NKF21644.1"/>
    <property type="molecule type" value="Genomic_DNA"/>
</dbReference>
<comment type="similarity">
    <text evidence="1">Belongs to the amidase family.</text>
</comment>
<sequence>MSVEEYARHDAMGLAELVARGEVSAAELLETAIACAQALHPDLNAVVTPMYDIARARAAGPLAGPFAGVPFLIKDIFQEYAGVPSSYGTRVLKDPRFAPTEHAEMTQRWLRSGLVIFGRTNAPEFGAKGITEPEAWGPTRNPWHPAHTPGGSSGGAAAAVAAGIVPAAGANDGGGSIRIPAAHCGLFGLKPGRARTPQGPIYVERMHGAVIDHVLTRTVRDSAALLDATQGPEHGALFHIAPPERLYLDEVGRDPGRLKIGFTAHSPIGSAVDPQAVEAVREMARLLESLGHHVEEAEPQLDGLQLGKDFVTMWFATCAATMDAVKRHTGCSNRDFELDTQAMAAFGRATRANTYVEGYLRWNDYARQLADFHARYDLFLTPALAQLPARIGQIRTPDWQQRALRLLLALGLEGLLLKTRLIDDMVQENLRWVPFTQLANLTGTPAMSVPSYLARCRDERGDEYQLPLGTQFVAAPGGEGLLLRLAAQLEQAQPWAHRIPPLHVTRASI</sequence>
<evidence type="ECO:0000313" key="3">
    <source>
        <dbReference type="EMBL" id="NKF21644.1"/>
    </source>
</evidence>
<comment type="caution">
    <text evidence="3">The sequence shown here is derived from an EMBL/GenBank/DDBJ whole genome shotgun (WGS) entry which is preliminary data.</text>
</comment>
<evidence type="ECO:0000259" key="2">
    <source>
        <dbReference type="Pfam" id="PF01425"/>
    </source>
</evidence>
<gene>
    <name evidence="3" type="ORF">G7Y82_04895</name>
</gene>